<keyword evidence="1" id="KW-0732">Signal</keyword>
<protein>
    <submittedName>
        <fullName evidence="2">Uncharacterized protein</fullName>
    </submittedName>
</protein>
<reference evidence="2 3" key="1">
    <citation type="submission" date="2018-05" db="EMBL/GenBank/DDBJ databases">
        <title>Draft genome sequence of Scytalidium lignicola DSM 105466, a ubiquitous saprotrophic fungus.</title>
        <authorList>
            <person name="Buettner E."/>
            <person name="Gebauer A.M."/>
            <person name="Hofrichter M."/>
            <person name="Liers C."/>
            <person name="Kellner H."/>
        </authorList>
    </citation>
    <scope>NUCLEOTIDE SEQUENCE [LARGE SCALE GENOMIC DNA]</scope>
    <source>
        <strain evidence="2 3">DSM 105466</strain>
    </source>
</reference>
<feature type="chain" id="PRO_5017543769" evidence="1">
    <location>
        <begin position="17"/>
        <end position="119"/>
    </location>
</feature>
<evidence type="ECO:0000256" key="1">
    <source>
        <dbReference type="SAM" id="SignalP"/>
    </source>
</evidence>
<feature type="non-terminal residue" evidence="2">
    <location>
        <position position="119"/>
    </location>
</feature>
<name>A0A3E2H8Z8_SCYLI</name>
<dbReference type="Proteomes" id="UP000258309">
    <property type="component" value="Unassembled WGS sequence"/>
</dbReference>
<keyword evidence="3" id="KW-1185">Reference proteome</keyword>
<gene>
    <name evidence="2" type="ORF">B7463_g6551</name>
</gene>
<dbReference type="EMBL" id="NCSJ02000118">
    <property type="protein sequence ID" value="RFU29777.1"/>
    <property type="molecule type" value="Genomic_DNA"/>
</dbReference>
<comment type="caution">
    <text evidence="2">The sequence shown here is derived from an EMBL/GenBank/DDBJ whole genome shotgun (WGS) entry which is preliminary data.</text>
</comment>
<proteinExistence type="predicted"/>
<sequence length="119" mass="12600">MLFAALIATFAGVAVAIVTPNIWPPSSHTQPVSGYLSVCDESLPDSITKQLNNDFNDVNSAFSALIQAFCDPDFAVASPIHFSYCDLAFVTCNVTTTIGASAGSPFYDVIFSGQDPTLK</sequence>
<dbReference type="AlphaFoldDB" id="A0A3E2H8Z8"/>
<feature type="non-terminal residue" evidence="2">
    <location>
        <position position="1"/>
    </location>
</feature>
<accession>A0A3E2H8Z8</accession>
<feature type="signal peptide" evidence="1">
    <location>
        <begin position="1"/>
        <end position="16"/>
    </location>
</feature>
<organism evidence="2 3">
    <name type="scientific">Scytalidium lignicola</name>
    <name type="common">Hyphomycete</name>
    <dbReference type="NCBI Taxonomy" id="5539"/>
    <lineage>
        <taxon>Eukaryota</taxon>
        <taxon>Fungi</taxon>
        <taxon>Dikarya</taxon>
        <taxon>Ascomycota</taxon>
        <taxon>Pezizomycotina</taxon>
        <taxon>Leotiomycetes</taxon>
        <taxon>Leotiomycetes incertae sedis</taxon>
        <taxon>Scytalidium</taxon>
    </lineage>
</organism>
<evidence type="ECO:0000313" key="2">
    <source>
        <dbReference type="EMBL" id="RFU29777.1"/>
    </source>
</evidence>
<evidence type="ECO:0000313" key="3">
    <source>
        <dbReference type="Proteomes" id="UP000258309"/>
    </source>
</evidence>